<sequence>MTDEEFIKALGKSIAKTRKSKGMSQLDLCSEIGMEKPNLSAIENGRKNIASTTLRKIADGLKCEVGDLFEFYAIKK</sequence>
<dbReference type="PANTHER" id="PTHR46797">
    <property type="entry name" value="HTH-TYPE TRANSCRIPTIONAL REGULATOR"/>
    <property type="match status" value="1"/>
</dbReference>
<dbReference type="EMBL" id="BAAAFH010000003">
    <property type="protein sequence ID" value="GAA0874385.1"/>
    <property type="molecule type" value="Genomic_DNA"/>
</dbReference>
<evidence type="ECO:0000313" key="5">
    <source>
        <dbReference type="EMBL" id="GAA0874385.1"/>
    </source>
</evidence>
<dbReference type="Gene3D" id="1.10.260.40">
    <property type="entry name" value="lambda repressor-like DNA-binding domains"/>
    <property type="match status" value="1"/>
</dbReference>
<dbReference type="SUPFAM" id="SSF47413">
    <property type="entry name" value="lambda repressor-like DNA-binding domains"/>
    <property type="match status" value="1"/>
</dbReference>
<evidence type="ECO:0000256" key="2">
    <source>
        <dbReference type="ARBA" id="ARBA00023125"/>
    </source>
</evidence>
<organism evidence="5 6">
    <name type="scientific">Wandonia haliotis</name>
    <dbReference type="NCBI Taxonomy" id="574963"/>
    <lineage>
        <taxon>Bacteria</taxon>
        <taxon>Pseudomonadati</taxon>
        <taxon>Bacteroidota</taxon>
        <taxon>Flavobacteriia</taxon>
        <taxon>Flavobacteriales</taxon>
        <taxon>Crocinitomicaceae</taxon>
        <taxon>Wandonia</taxon>
    </lineage>
</organism>
<dbReference type="CDD" id="cd00093">
    <property type="entry name" value="HTH_XRE"/>
    <property type="match status" value="1"/>
</dbReference>
<dbReference type="SMART" id="SM00530">
    <property type="entry name" value="HTH_XRE"/>
    <property type="match status" value="1"/>
</dbReference>
<dbReference type="InterPro" id="IPR050807">
    <property type="entry name" value="TransReg_Diox_bact_type"/>
</dbReference>
<dbReference type="InterPro" id="IPR001387">
    <property type="entry name" value="Cro/C1-type_HTH"/>
</dbReference>
<proteinExistence type="predicted"/>
<keyword evidence="6" id="KW-1185">Reference proteome</keyword>
<dbReference type="RefSeq" id="WP_343785285.1">
    <property type="nucleotide sequence ID" value="NZ_BAAAFH010000003.1"/>
</dbReference>
<gene>
    <name evidence="5" type="ORF">GCM10009118_07930</name>
</gene>
<dbReference type="Pfam" id="PF01381">
    <property type="entry name" value="HTH_3"/>
    <property type="match status" value="1"/>
</dbReference>
<name>A0ABN1MMA6_9FLAO</name>
<keyword evidence="3" id="KW-0804">Transcription</keyword>
<dbReference type="InterPro" id="IPR010982">
    <property type="entry name" value="Lambda_DNA-bd_dom_sf"/>
</dbReference>
<reference evidence="5 6" key="1">
    <citation type="journal article" date="2019" name="Int. J. Syst. Evol. Microbiol.">
        <title>The Global Catalogue of Microorganisms (GCM) 10K type strain sequencing project: providing services to taxonomists for standard genome sequencing and annotation.</title>
        <authorList>
            <consortium name="The Broad Institute Genomics Platform"/>
            <consortium name="The Broad Institute Genome Sequencing Center for Infectious Disease"/>
            <person name="Wu L."/>
            <person name="Ma J."/>
        </authorList>
    </citation>
    <scope>NUCLEOTIDE SEQUENCE [LARGE SCALE GENOMIC DNA]</scope>
    <source>
        <strain evidence="5 6">JCM 16083</strain>
    </source>
</reference>
<dbReference type="PROSITE" id="PS50943">
    <property type="entry name" value="HTH_CROC1"/>
    <property type="match status" value="1"/>
</dbReference>
<evidence type="ECO:0000313" key="6">
    <source>
        <dbReference type="Proteomes" id="UP001501126"/>
    </source>
</evidence>
<protein>
    <recommendedName>
        <fullName evidence="4">HTH cro/C1-type domain-containing protein</fullName>
    </recommendedName>
</protein>
<evidence type="ECO:0000259" key="4">
    <source>
        <dbReference type="PROSITE" id="PS50943"/>
    </source>
</evidence>
<accession>A0ABN1MMA6</accession>
<dbReference type="Proteomes" id="UP001501126">
    <property type="component" value="Unassembled WGS sequence"/>
</dbReference>
<feature type="domain" description="HTH cro/C1-type" evidence="4">
    <location>
        <begin position="14"/>
        <end position="68"/>
    </location>
</feature>
<keyword evidence="1" id="KW-0805">Transcription regulation</keyword>
<keyword evidence="2" id="KW-0238">DNA-binding</keyword>
<evidence type="ECO:0000256" key="1">
    <source>
        <dbReference type="ARBA" id="ARBA00023015"/>
    </source>
</evidence>
<evidence type="ECO:0000256" key="3">
    <source>
        <dbReference type="ARBA" id="ARBA00023163"/>
    </source>
</evidence>
<comment type="caution">
    <text evidence="5">The sequence shown here is derived from an EMBL/GenBank/DDBJ whole genome shotgun (WGS) entry which is preliminary data.</text>
</comment>
<dbReference type="PANTHER" id="PTHR46797:SF23">
    <property type="entry name" value="HTH-TYPE TRANSCRIPTIONAL REGULATOR SUTR"/>
    <property type="match status" value="1"/>
</dbReference>